<accession>A0A3E1J254</accession>
<dbReference type="AlphaFoldDB" id="A0A3E1J254"/>
<comment type="caution">
    <text evidence="1">The sequence shown here is derived from an EMBL/GenBank/DDBJ whole genome shotgun (WGS) entry which is preliminary data.</text>
</comment>
<reference evidence="1 2" key="1">
    <citation type="submission" date="2016-02" db="EMBL/GenBank/DDBJ databases">
        <authorList>
            <person name="Alioto T."/>
            <person name="Alioto T."/>
        </authorList>
    </citation>
    <scope>NUCLEOTIDE SEQUENCE [LARGE SCALE GENOMIC DNA]</scope>
    <source>
        <strain evidence="1 2">NR010</strain>
    </source>
</reference>
<dbReference type="Proteomes" id="UP000259221">
    <property type="component" value="Unassembled WGS sequence"/>
</dbReference>
<sequence length="96" mass="10936">MIETMKICYDMVDKLRPYAKPYMDKVSEEEANSAIRAGEPSIAIDIYLVDAWLHKSAPKELLIEAYNLLDPYECGDNYDDIADDLGVPRKVHSPDE</sequence>
<protein>
    <submittedName>
        <fullName evidence="1">Uncharacterized protein</fullName>
    </submittedName>
</protein>
<name>A0A3E1J254_GARVA</name>
<dbReference type="EMBL" id="LRTV01000001">
    <property type="protein sequence ID" value="RFD80439.1"/>
    <property type="molecule type" value="Genomic_DNA"/>
</dbReference>
<gene>
    <name evidence="1" type="ORF">AXE77_00665</name>
</gene>
<proteinExistence type="predicted"/>
<evidence type="ECO:0000313" key="2">
    <source>
        <dbReference type="Proteomes" id="UP000259221"/>
    </source>
</evidence>
<organism evidence="1 2">
    <name type="scientific">Gardnerella vaginalis</name>
    <dbReference type="NCBI Taxonomy" id="2702"/>
    <lineage>
        <taxon>Bacteria</taxon>
        <taxon>Bacillati</taxon>
        <taxon>Actinomycetota</taxon>
        <taxon>Actinomycetes</taxon>
        <taxon>Bifidobacteriales</taxon>
        <taxon>Bifidobacteriaceae</taxon>
        <taxon>Gardnerella</taxon>
    </lineage>
</organism>
<evidence type="ECO:0000313" key="1">
    <source>
        <dbReference type="EMBL" id="RFD80439.1"/>
    </source>
</evidence>